<evidence type="ECO:0000256" key="2">
    <source>
        <dbReference type="SAM" id="Phobius"/>
    </source>
</evidence>
<dbReference type="EMBL" id="CADCXV010000427">
    <property type="protein sequence ID" value="CAB0030155.1"/>
    <property type="molecule type" value="Genomic_DNA"/>
</dbReference>
<name>A0A6H5I551_9HYME</name>
<keyword evidence="4" id="KW-1185">Reference proteome</keyword>
<protein>
    <submittedName>
        <fullName evidence="3">Uncharacterized protein</fullName>
    </submittedName>
</protein>
<keyword evidence="2" id="KW-0812">Transmembrane</keyword>
<proteinExistence type="predicted"/>
<gene>
    <name evidence="3" type="ORF">TBRA_LOCUS2169</name>
</gene>
<keyword evidence="2" id="KW-1133">Transmembrane helix</keyword>
<evidence type="ECO:0000313" key="3">
    <source>
        <dbReference type="EMBL" id="CAB0030155.1"/>
    </source>
</evidence>
<dbReference type="Proteomes" id="UP000479190">
    <property type="component" value="Unassembled WGS sequence"/>
</dbReference>
<keyword evidence="2" id="KW-0472">Membrane</keyword>
<dbReference type="AlphaFoldDB" id="A0A6H5I551"/>
<feature type="compositionally biased region" description="Polar residues" evidence="1">
    <location>
        <begin position="19"/>
        <end position="34"/>
    </location>
</feature>
<evidence type="ECO:0000313" key="4">
    <source>
        <dbReference type="Proteomes" id="UP000479190"/>
    </source>
</evidence>
<sequence>MCWSITVGRVLAGGRGTGQIRSSSTHVRTASTKKPLQKSREVSCRNDRTPFAQSNGGSTRSVILKNGCLGGMDTVGSHADEVKQEIMVDKIGGEDAPEHQCVRGLCSPALVGTVRCRRLLRLWGRRSVVCLHLLSGVVWVHCILVVMFVILCKHTSRSYFFDRFLHYTCMHSTCNSWHHAGRRRVSCDVRTEFCAGGDQREARASPRLLIPVVAGYTGNRYHGRPTTVAPSLVLVTRACNRLSSVRGTVTWGK</sequence>
<reference evidence="3 4" key="1">
    <citation type="submission" date="2020-02" db="EMBL/GenBank/DDBJ databases">
        <authorList>
            <person name="Ferguson B K."/>
        </authorList>
    </citation>
    <scope>NUCLEOTIDE SEQUENCE [LARGE SCALE GENOMIC DNA]</scope>
</reference>
<accession>A0A6H5I551</accession>
<feature type="transmembrane region" description="Helical" evidence="2">
    <location>
        <begin position="128"/>
        <end position="151"/>
    </location>
</feature>
<organism evidence="3 4">
    <name type="scientific">Trichogramma brassicae</name>
    <dbReference type="NCBI Taxonomy" id="86971"/>
    <lineage>
        <taxon>Eukaryota</taxon>
        <taxon>Metazoa</taxon>
        <taxon>Ecdysozoa</taxon>
        <taxon>Arthropoda</taxon>
        <taxon>Hexapoda</taxon>
        <taxon>Insecta</taxon>
        <taxon>Pterygota</taxon>
        <taxon>Neoptera</taxon>
        <taxon>Endopterygota</taxon>
        <taxon>Hymenoptera</taxon>
        <taxon>Apocrita</taxon>
        <taxon>Proctotrupomorpha</taxon>
        <taxon>Chalcidoidea</taxon>
        <taxon>Trichogrammatidae</taxon>
        <taxon>Trichogramma</taxon>
    </lineage>
</organism>
<feature type="region of interest" description="Disordered" evidence="1">
    <location>
        <begin position="16"/>
        <end position="40"/>
    </location>
</feature>
<evidence type="ECO:0000256" key="1">
    <source>
        <dbReference type="SAM" id="MobiDB-lite"/>
    </source>
</evidence>